<name>A0A1G8I061_9NOCA</name>
<feature type="transmembrane region" description="Helical" evidence="2">
    <location>
        <begin position="239"/>
        <end position="256"/>
    </location>
</feature>
<feature type="transmembrane region" description="Helical" evidence="2">
    <location>
        <begin position="170"/>
        <end position="189"/>
    </location>
</feature>
<dbReference type="Proteomes" id="UP000183263">
    <property type="component" value="Unassembled WGS sequence"/>
</dbReference>
<feature type="transmembrane region" description="Helical" evidence="2">
    <location>
        <begin position="47"/>
        <end position="67"/>
    </location>
</feature>
<organism evidence="3 4">
    <name type="scientific">Rhodococcus triatomae</name>
    <dbReference type="NCBI Taxonomy" id="300028"/>
    <lineage>
        <taxon>Bacteria</taxon>
        <taxon>Bacillati</taxon>
        <taxon>Actinomycetota</taxon>
        <taxon>Actinomycetes</taxon>
        <taxon>Mycobacteriales</taxon>
        <taxon>Nocardiaceae</taxon>
        <taxon>Rhodococcus</taxon>
    </lineage>
</organism>
<feature type="transmembrane region" description="Helical" evidence="2">
    <location>
        <begin position="268"/>
        <end position="289"/>
    </location>
</feature>
<evidence type="ECO:0000256" key="2">
    <source>
        <dbReference type="SAM" id="Phobius"/>
    </source>
</evidence>
<feature type="region of interest" description="Disordered" evidence="1">
    <location>
        <begin position="1"/>
        <end position="36"/>
    </location>
</feature>
<accession>A0A1G8I061</accession>
<keyword evidence="2" id="KW-1133">Transmembrane helix</keyword>
<evidence type="ECO:0000313" key="4">
    <source>
        <dbReference type="Proteomes" id="UP000183263"/>
    </source>
</evidence>
<keyword evidence="4" id="KW-1185">Reference proteome</keyword>
<protein>
    <recommendedName>
        <fullName evidence="5">Glycosyl transferase</fullName>
    </recommendedName>
</protein>
<feature type="transmembrane region" description="Helical" evidence="2">
    <location>
        <begin position="116"/>
        <end position="136"/>
    </location>
</feature>
<feature type="transmembrane region" description="Helical" evidence="2">
    <location>
        <begin position="142"/>
        <end position="161"/>
    </location>
</feature>
<feature type="transmembrane region" description="Helical" evidence="2">
    <location>
        <begin position="369"/>
        <end position="397"/>
    </location>
</feature>
<sequence length="619" mass="66131">MREILAETGQLPPTATTTERSAPGATAVAPEAPPPSRRLARFAPQPADVAAITCFVALAVFVLYRQWRNLGTGYLLRSGQDQNMWEWFFSVAAHSLVNLQNPLGSDLQNHPLGVNLMGNTAMFGFSIPFAPVTLLFGPTVTFALALTVGLAGTAIAWYWVLSRHVVSSRFAAAAGGLVCGFAPAMISHANGHPNFVALFLLPFIALGVVRLGSSERQVRDGIVLGLLIAYQIFLGEEPLLIYALTFCVFGLVYAMSRPKVAVAAVRRGIPGFAVAGAVALAIAAFPLWWQFFGPNAYSALEHGPVGNDVQAITSFPTESLAGAPADMSSLRMNATEENAFFGWPLLLLIAVSGLWLWRMPLARAATATAVAMGVLSLGSELTVSGTGTGITLPWALLADQPLFESVLESRFAMGVIPAAALLLALGTDRALASSRSGQSPLARDGQRSTAFLWFAWLAIALIPLAPTPLEVVPRAQAPAFFDDGIWRDYVDDGSVVAVPLSSPQNARLLHWQAEQDFGFPIAGGYFVGPAGPDDLGKYGPEDRPTALFLREVEKTGTIPAVDEATRAQARADLEFWNADVLVLAKTRNDRMLQEAVNQLVGVQGERVGGTWVWDVRAVV</sequence>
<dbReference type="RefSeq" id="WP_246442360.1">
    <property type="nucleotide sequence ID" value="NZ_CP048813.1"/>
</dbReference>
<keyword evidence="2" id="KW-0472">Membrane</keyword>
<dbReference type="AlphaFoldDB" id="A0A1G8I061"/>
<feature type="transmembrane region" description="Helical" evidence="2">
    <location>
        <begin position="448"/>
        <end position="466"/>
    </location>
</feature>
<proteinExistence type="predicted"/>
<evidence type="ECO:0008006" key="5">
    <source>
        <dbReference type="Google" id="ProtNLM"/>
    </source>
</evidence>
<feature type="transmembrane region" description="Helical" evidence="2">
    <location>
        <begin position="409"/>
        <end position="427"/>
    </location>
</feature>
<gene>
    <name evidence="3" type="ORF">SAMN05444695_105119</name>
</gene>
<feature type="compositionally biased region" description="Polar residues" evidence="1">
    <location>
        <begin position="11"/>
        <end position="20"/>
    </location>
</feature>
<reference evidence="3 4" key="1">
    <citation type="submission" date="2016-10" db="EMBL/GenBank/DDBJ databases">
        <authorList>
            <person name="de Groot N.N."/>
        </authorList>
    </citation>
    <scope>NUCLEOTIDE SEQUENCE [LARGE SCALE GENOMIC DNA]</scope>
    <source>
        <strain evidence="3 4">DSM 44892</strain>
    </source>
</reference>
<keyword evidence="2" id="KW-0812">Transmembrane</keyword>
<feature type="transmembrane region" description="Helical" evidence="2">
    <location>
        <begin position="340"/>
        <end position="357"/>
    </location>
</feature>
<dbReference type="EMBL" id="FNDN01000005">
    <property type="protein sequence ID" value="SDI12298.1"/>
    <property type="molecule type" value="Genomic_DNA"/>
</dbReference>
<feature type="transmembrane region" description="Helical" evidence="2">
    <location>
        <begin position="218"/>
        <end position="233"/>
    </location>
</feature>
<feature type="transmembrane region" description="Helical" evidence="2">
    <location>
        <begin position="195"/>
        <end position="211"/>
    </location>
</feature>
<evidence type="ECO:0000313" key="3">
    <source>
        <dbReference type="EMBL" id="SDI12298.1"/>
    </source>
</evidence>
<evidence type="ECO:0000256" key="1">
    <source>
        <dbReference type="SAM" id="MobiDB-lite"/>
    </source>
</evidence>